<protein>
    <submittedName>
        <fullName evidence="1">Uncharacterized protein</fullName>
    </submittedName>
</protein>
<accession>A0ACC0XX12</accession>
<keyword evidence="2" id="KW-1185">Reference proteome</keyword>
<proteinExistence type="predicted"/>
<gene>
    <name evidence="1" type="ORF">Pint_08203</name>
</gene>
<sequence length="393" mass="42488">MGDQAPCGMLCIKVNRVKPYLAMVSLQFGYAGMYIISLVSLKHGMSHFVLAVYRHVVATLVMAPFALVLERKIRPKLTLSVFWRILILGFLEPVLDQNLYYLGMKYTSATFASATVNVLPAITFIMAIIFRLETVNAKKLHSLAKVIGTVITVSGAMVMTLYKGPLIDFIRSGGGSHHQGTTTDSSDKHWLLGTLMLLGSCTGWSAFFILQSFTLKMYPAELSLSSLICLMGVVEGAAVSFIMERDMSIWRIGFDSRLLAAAYSGIVCSGIAYYVQGVVIRERGPVFVTSFSPLCMIITASLGAVLLAEQVHLGSIFGAILIVFGLYTVVWGKSKDGRLSSAPSLALEKSGAQELPITNGDRSIKFDGNDSIDGADGVVSLKIQAKSPITQGT</sequence>
<evidence type="ECO:0000313" key="2">
    <source>
        <dbReference type="Proteomes" id="UP001163603"/>
    </source>
</evidence>
<dbReference type="Proteomes" id="UP001163603">
    <property type="component" value="Chromosome 10"/>
</dbReference>
<comment type="caution">
    <text evidence="1">The sequence shown here is derived from an EMBL/GenBank/DDBJ whole genome shotgun (WGS) entry which is preliminary data.</text>
</comment>
<dbReference type="EMBL" id="CM047745">
    <property type="protein sequence ID" value="KAJ0024813.1"/>
    <property type="molecule type" value="Genomic_DNA"/>
</dbReference>
<evidence type="ECO:0000313" key="1">
    <source>
        <dbReference type="EMBL" id="KAJ0024813.1"/>
    </source>
</evidence>
<reference evidence="2" key="1">
    <citation type="journal article" date="2023" name="G3 (Bethesda)">
        <title>Genome assembly and association tests identify interacting loci associated with vigor, precocity, and sex in interspecific pistachio rootstocks.</title>
        <authorList>
            <person name="Palmer W."/>
            <person name="Jacygrad E."/>
            <person name="Sagayaradj S."/>
            <person name="Cavanaugh K."/>
            <person name="Han R."/>
            <person name="Bertier L."/>
            <person name="Beede B."/>
            <person name="Kafkas S."/>
            <person name="Golino D."/>
            <person name="Preece J."/>
            <person name="Michelmore R."/>
        </authorList>
    </citation>
    <scope>NUCLEOTIDE SEQUENCE [LARGE SCALE GENOMIC DNA]</scope>
</reference>
<organism evidence="1 2">
    <name type="scientific">Pistacia integerrima</name>
    <dbReference type="NCBI Taxonomy" id="434235"/>
    <lineage>
        <taxon>Eukaryota</taxon>
        <taxon>Viridiplantae</taxon>
        <taxon>Streptophyta</taxon>
        <taxon>Embryophyta</taxon>
        <taxon>Tracheophyta</taxon>
        <taxon>Spermatophyta</taxon>
        <taxon>Magnoliopsida</taxon>
        <taxon>eudicotyledons</taxon>
        <taxon>Gunneridae</taxon>
        <taxon>Pentapetalae</taxon>
        <taxon>rosids</taxon>
        <taxon>malvids</taxon>
        <taxon>Sapindales</taxon>
        <taxon>Anacardiaceae</taxon>
        <taxon>Pistacia</taxon>
    </lineage>
</organism>
<name>A0ACC0XX12_9ROSI</name>